<name>F0WZ33_9STRA</name>
<sequence length="299" mass="33495">MTRYCVSRKASHGLSFLTPIWWSNRQICVASRRYSVAKPAVLCLYSEFQLEEQGMQALEYLSSGSAVLLPRPAPSDAWRLLTCQHIVCPWRFPRYFSEKWDWLQFVEPQHVQYRVVLMDPHARVLYEGRLDPLVYLHPLRDVAMLSISGLSDCVSLTKAMERNAMKPVVFDSDSLKPGAEVKVYGYEAEASAFVPRCVSGRYTGQNGHKQAFAWTQNAVREGMCGGAVLNQMGRAVGVIEGIVPKQRDGDVFNAVTQNLAEHVAMIPADVIKFFLRKQRTSQSDLEAVVTGTALASSCQ</sequence>
<dbReference type="AlphaFoldDB" id="F0WZ33"/>
<accession>F0WZ33</accession>
<reference evidence="1" key="2">
    <citation type="submission" date="2011-02" db="EMBL/GenBank/DDBJ databases">
        <authorList>
            <person name="MacLean D."/>
        </authorList>
    </citation>
    <scope>NUCLEOTIDE SEQUENCE</scope>
</reference>
<dbReference type="EMBL" id="FR824452">
    <property type="protein sequence ID" value="CCA26748.1"/>
    <property type="molecule type" value="Genomic_DNA"/>
</dbReference>
<dbReference type="InterPro" id="IPR009003">
    <property type="entry name" value="Peptidase_S1_PA"/>
</dbReference>
<dbReference type="HOGENOM" id="CLU_848599_0_0_1"/>
<dbReference type="SUPFAM" id="SSF50494">
    <property type="entry name" value="Trypsin-like serine proteases"/>
    <property type="match status" value="1"/>
</dbReference>
<reference evidence="1" key="1">
    <citation type="journal article" date="2011" name="PLoS Biol.">
        <title>Gene gain and loss during evolution of obligate parasitism in the white rust pathogen of Arabidopsis thaliana.</title>
        <authorList>
            <person name="Kemen E."/>
            <person name="Gardiner A."/>
            <person name="Schultz-Larsen T."/>
            <person name="Kemen A.C."/>
            <person name="Balmuth A.L."/>
            <person name="Robert-Seilaniantz A."/>
            <person name="Bailey K."/>
            <person name="Holub E."/>
            <person name="Studholme D.J."/>
            <person name="Maclean D."/>
            <person name="Jones J.D."/>
        </authorList>
    </citation>
    <scope>NUCLEOTIDE SEQUENCE</scope>
</reference>
<proteinExistence type="predicted"/>
<protein>
    <submittedName>
        <fullName evidence="1">Uncharacterized protein AlNc14C409G11441</fullName>
    </submittedName>
</protein>
<organism evidence="1">
    <name type="scientific">Albugo laibachii Nc14</name>
    <dbReference type="NCBI Taxonomy" id="890382"/>
    <lineage>
        <taxon>Eukaryota</taxon>
        <taxon>Sar</taxon>
        <taxon>Stramenopiles</taxon>
        <taxon>Oomycota</taxon>
        <taxon>Peronosporomycetes</taxon>
        <taxon>Albuginales</taxon>
        <taxon>Albuginaceae</taxon>
        <taxon>Albugo</taxon>
    </lineage>
</organism>
<dbReference type="Gene3D" id="2.40.10.120">
    <property type="match status" value="1"/>
</dbReference>
<gene>
    <name evidence="1" type="primary">AlNc14C409G11441</name>
    <name evidence="1" type="ORF">ALNC14_128920</name>
</gene>
<evidence type="ECO:0000313" key="1">
    <source>
        <dbReference type="EMBL" id="CCA26748.1"/>
    </source>
</evidence>
<dbReference type="Pfam" id="PF13365">
    <property type="entry name" value="Trypsin_2"/>
    <property type="match status" value="1"/>
</dbReference>